<sequence length="103" mass="11424">MELWGGQFQIMAKDLYRCQLEEDCGKVAITPHLQVAECGIAAAVPQFSPMPSLAYFNCWQDLALRPRQGTESNPSHGHKALELRSNSKTTASSPQRIAFFLAD</sequence>
<dbReference type="Proteomes" id="UP000031443">
    <property type="component" value="Unassembled WGS sequence"/>
</dbReference>
<dbReference type="AlphaFoldDB" id="M7AVU1"/>
<evidence type="ECO:0000313" key="2">
    <source>
        <dbReference type="EMBL" id="EMP27170.1"/>
    </source>
</evidence>
<gene>
    <name evidence="2" type="ORF">UY3_15769</name>
</gene>
<reference evidence="3" key="1">
    <citation type="journal article" date="2013" name="Nat. Genet.">
        <title>The draft genomes of soft-shell turtle and green sea turtle yield insights into the development and evolution of the turtle-specific body plan.</title>
        <authorList>
            <person name="Wang Z."/>
            <person name="Pascual-Anaya J."/>
            <person name="Zadissa A."/>
            <person name="Li W."/>
            <person name="Niimura Y."/>
            <person name="Huang Z."/>
            <person name="Li C."/>
            <person name="White S."/>
            <person name="Xiong Z."/>
            <person name="Fang D."/>
            <person name="Wang B."/>
            <person name="Ming Y."/>
            <person name="Chen Y."/>
            <person name="Zheng Y."/>
            <person name="Kuraku S."/>
            <person name="Pignatelli M."/>
            <person name="Herrero J."/>
            <person name="Beal K."/>
            <person name="Nozawa M."/>
            <person name="Li Q."/>
            <person name="Wang J."/>
            <person name="Zhang H."/>
            <person name="Yu L."/>
            <person name="Shigenobu S."/>
            <person name="Wang J."/>
            <person name="Liu J."/>
            <person name="Flicek P."/>
            <person name="Searle S."/>
            <person name="Wang J."/>
            <person name="Kuratani S."/>
            <person name="Yin Y."/>
            <person name="Aken B."/>
            <person name="Zhang G."/>
            <person name="Irie N."/>
        </authorList>
    </citation>
    <scope>NUCLEOTIDE SEQUENCE [LARGE SCALE GENOMIC DNA]</scope>
</reference>
<proteinExistence type="predicted"/>
<feature type="region of interest" description="Disordered" evidence="1">
    <location>
        <begin position="67"/>
        <end position="91"/>
    </location>
</feature>
<name>M7AVU1_CHEMY</name>
<keyword evidence="3" id="KW-1185">Reference proteome</keyword>
<protein>
    <submittedName>
        <fullName evidence="2">Uncharacterized protein</fullName>
    </submittedName>
</protein>
<dbReference type="EMBL" id="KB573110">
    <property type="protein sequence ID" value="EMP27170.1"/>
    <property type="molecule type" value="Genomic_DNA"/>
</dbReference>
<organism evidence="2 3">
    <name type="scientific">Chelonia mydas</name>
    <name type="common">Green sea-turtle</name>
    <name type="synonym">Chelonia agassizi</name>
    <dbReference type="NCBI Taxonomy" id="8469"/>
    <lineage>
        <taxon>Eukaryota</taxon>
        <taxon>Metazoa</taxon>
        <taxon>Chordata</taxon>
        <taxon>Craniata</taxon>
        <taxon>Vertebrata</taxon>
        <taxon>Euteleostomi</taxon>
        <taxon>Archelosauria</taxon>
        <taxon>Testudinata</taxon>
        <taxon>Testudines</taxon>
        <taxon>Cryptodira</taxon>
        <taxon>Durocryptodira</taxon>
        <taxon>Americhelydia</taxon>
        <taxon>Chelonioidea</taxon>
        <taxon>Cheloniidae</taxon>
        <taxon>Chelonia</taxon>
    </lineage>
</organism>
<evidence type="ECO:0000256" key="1">
    <source>
        <dbReference type="SAM" id="MobiDB-lite"/>
    </source>
</evidence>
<evidence type="ECO:0000313" key="3">
    <source>
        <dbReference type="Proteomes" id="UP000031443"/>
    </source>
</evidence>
<accession>M7AVU1</accession>